<evidence type="ECO:0000256" key="3">
    <source>
        <dbReference type="ARBA" id="ARBA00022475"/>
    </source>
</evidence>
<dbReference type="InterPro" id="IPR003004">
    <property type="entry name" value="GspF/PilC"/>
</dbReference>
<evidence type="ECO:0000256" key="1">
    <source>
        <dbReference type="ARBA" id="ARBA00004429"/>
    </source>
</evidence>
<keyword evidence="7 8" id="KW-0472">Membrane</keyword>
<evidence type="ECO:0000256" key="8">
    <source>
        <dbReference type="SAM" id="Phobius"/>
    </source>
</evidence>
<comment type="subcellular location">
    <subcellularLocation>
        <location evidence="1">Cell inner membrane</location>
        <topology evidence="1">Multi-pass membrane protein</topology>
    </subcellularLocation>
</comment>
<protein>
    <submittedName>
        <fullName evidence="10">Type IV pilus assembly protein PilC</fullName>
    </submittedName>
</protein>
<feature type="transmembrane region" description="Helical" evidence="8">
    <location>
        <begin position="170"/>
        <end position="191"/>
    </location>
</feature>
<evidence type="ECO:0000256" key="2">
    <source>
        <dbReference type="ARBA" id="ARBA00005745"/>
    </source>
</evidence>
<organism evidence="10 11">
    <name type="scientific">Persephonella hydrogeniphila</name>
    <dbReference type="NCBI Taxonomy" id="198703"/>
    <lineage>
        <taxon>Bacteria</taxon>
        <taxon>Pseudomonadati</taxon>
        <taxon>Aquificota</taxon>
        <taxon>Aquificia</taxon>
        <taxon>Aquificales</taxon>
        <taxon>Hydrogenothermaceae</taxon>
        <taxon>Persephonella</taxon>
    </lineage>
</organism>
<sequence length="402" mass="44313">MPKFKYVARDKYGVVREDVIYAPDAGAAQMELEKRGFEEIKLQLAPSRQLSFELNILKPKVKEKDLALFTRQLGAMINAGVGIAESLEILSEQMPNKTLADALKKVKEDVVAGMSLSKAMAKHPKVFPEFLVNLIEAAEESGNLDVILQRATVYYEKIAAIKRKIVSASWYPAMVVVIATVIVLGILTFIVPTFAQLYSSMGGELPFLTQLLINASNAVKSNILYIIIGIIGLVILNKFIYSTRAGKEVYHRIFLHLPLLGNIFLKGAIAKFSRTLATLISGGVPIMRSLEISSSVAGNVVIEKAVLEAKDKVEKGQEIYKSLDPKIFPPILIAMVRVGEDTGRLDEMLDTIANFFEDEVDRAVEGLISTIEPLLMVFIGTIVGIILIALYLPIFKMGELIK</sequence>
<feature type="domain" description="Type II secretion system protein GspF" evidence="9">
    <location>
        <begin position="69"/>
        <end position="192"/>
    </location>
</feature>
<reference evidence="11" key="1">
    <citation type="submission" date="2017-09" db="EMBL/GenBank/DDBJ databases">
        <authorList>
            <person name="Varghese N."/>
            <person name="Submissions S."/>
        </authorList>
    </citation>
    <scope>NUCLEOTIDE SEQUENCE [LARGE SCALE GENOMIC DNA]</scope>
    <source>
        <strain evidence="11">DSM 15103</strain>
    </source>
</reference>
<accession>A0A285NKL0</accession>
<evidence type="ECO:0000313" key="11">
    <source>
        <dbReference type="Proteomes" id="UP000219036"/>
    </source>
</evidence>
<gene>
    <name evidence="10" type="ORF">SAMN06265182_1698</name>
</gene>
<dbReference type="InterPro" id="IPR018076">
    <property type="entry name" value="T2SS_GspF_dom"/>
</dbReference>
<evidence type="ECO:0000313" key="10">
    <source>
        <dbReference type="EMBL" id="SNZ09985.1"/>
    </source>
</evidence>
<keyword evidence="11" id="KW-1185">Reference proteome</keyword>
<feature type="domain" description="Type II secretion system protein GspF" evidence="9">
    <location>
        <begin position="272"/>
        <end position="393"/>
    </location>
</feature>
<dbReference type="PRINTS" id="PR00812">
    <property type="entry name" value="BCTERIALGSPF"/>
</dbReference>
<keyword evidence="3" id="KW-1003">Cell membrane</keyword>
<feature type="transmembrane region" description="Helical" evidence="8">
    <location>
        <begin position="223"/>
        <end position="241"/>
    </location>
</feature>
<dbReference type="AlphaFoldDB" id="A0A285NKL0"/>
<keyword evidence="5 8" id="KW-0812">Transmembrane</keyword>
<evidence type="ECO:0000256" key="6">
    <source>
        <dbReference type="ARBA" id="ARBA00022989"/>
    </source>
</evidence>
<dbReference type="PANTHER" id="PTHR30012">
    <property type="entry name" value="GENERAL SECRETION PATHWAY PROTEIN"/>
    <property type="match status" value="1"/>
</dbReference>
<dbReference type="InterPro" id="IPR042094">
    <property type="entry name" value="T2SS_GspF_sf"/>
</dbReference>
<dbReference type="Proteomes" id="UP000219036">
    <property type="component" value="Unassembled WGS sequence"/>
</dbReference>
<feature type="transmembrane region" description="Helical" evidence="8">
    <location>
        <begin position="374"/>
        <end position="394"/>
    </location>
</feature>
<dbReference type="PANTHER" id="PTHR30012:SF0">
    <property type="entry name" value="TYPE II SECRETION SYSTEM PROTEIN F-RELATED"/>
    <property type="match status" value="1"/>
</dbReference>
<comment type="similarity">
    <text evidence="2">Belongs to the GSP F family.</text>
</comment>
<dbReference type="EMBL" id="OBEI01000008">
    <property type="protein sequence ID" value="SNZ09985.1"/>
    <property type="molecule type" value="Genomic_DNA"/>
</dbReference>
<dbReference type="GO" id="GO:0005886">
    <property type="term" value="C:plasma membrane"/>
    <property type="evidence" value="ECO:0007669"/>
    <property type="project" value="UniProtKB-SubCell"/>
</dbReference>
<keyword evidence="6 8" id="KW-1133">Transmembrane helix</keyword>
<keyword evidence="4" id="KW-0997">Cell inner membrane</keyword>
<proteinExistence type="inferred from homology"/>
<dbReference type="Gene3D" id="1.20.81.30">
    <property type="entry name" value="Type II secretion system (T2SS), domain F"/>
    <property type="match status" value="2"/>
</dbReference>
<dbReference type="Pfam" id="PF00482">
    <property type="entry name" value="T2SSF"/>
    <property type="match status" value="2"/>
</dbReference>
<dbReference type="OrthoDB" id="9805682at2"/>
<evidence type="ECO:0000256" key="5">
    <source>
        <dbReference type="ARBA" id="ARBA00022692"/>
    </source>
</evidence>
<name>A0A285NKL0_9AQUI</name>
<evidence type="ECO:0000259" key="9">
    <source>
        <dbReference type="Pfam" id="PF00482"/>
    </source>
</evidence>
<evidence type="ECO:0000256" key="4">
    <source>
        <dbReference type="ARBA" id="ARBA00022519"/>
    </source>
</evidence>
<dbReference type="FunFam" id="1.20.81.30:FF:000001">
    <property type="entry name" value="Type II secretion system protein F"/>
    <property type="match status" value="2"/>
</dbReference>
<dbReference type="RefSeq" id="WP_097000854.1">
    <property type="nucleotide sequence ID" value="NZ_OBEI01000008.1"/>
</dbReference>
<evidence type="ECO:0000256" key="7">
    <source>
        <dbReference type="ARBA" id="ARBA00023136"/>
    </source>
</evidence>